<sequence length="864" mass="94285">MAEPSPSKNLSTSSCGASVSRPANPHLRNSESADPKRRSFVGSPFPRPSINTGRRGSAVGCGGGFHPNTPANSPSDYCQRKSSIGKENVSMTSLHNQKKEKDEHQIRKSGKVQSPAATTKGSKKHFMSPTISAASKAFAVSSRKRVLVEPIRTSISFSGGKLPCVEGSVTNPKKGLNYKKEVSFDSYVTYLGEETEEAVQSEDDLDTKVDSSTTDEYGMASLLETEIEEKDLVNLDPSFRISTRPGDPGSISYLASSDVPPLSPLDADPYIAPYDPKTNYLSPRPQFLRYKHNPLVELYFQKGRSGDLMDRFSTEFLSDAEVTEDGVSSDGFHVKTDDLTSHVASDDGSYKKEEEDIEVFEADHTSASEADGEHVQVKKTVERHIVTRSKIIPILFILATVGLYLSFYSSPVMEPSVLNNLNFPELYVPPQLSNFARESFEQVTQKIQPLLHRYVSYLHKLILGFNQRNNMVGLEYANLTSLLEDNLVDEASVFFSKSALEMTPTCETGLAWPVTGGDVNLVSMMKRSHLIEATDEVVQGDVLCQECEDQEPIEARDLDLSMDDTSNEAEDKNMAEVLVDKSSLEAALVVEGQDISEHLVPETLTQVEGISGDSCSATLGVPEANMNMLAGTCEMQSIIGHQERTEVSPEVTLDAKERESKIDVTPSTIQDQPITETREMASAHAVAGIAMLALVTGLLATIALFYRRTPRALPTTDAALASQKTTRIIEEIASPIPAPIEQNSQPPILSSNSLTEVECTGDDTCTSAMSTSQPAVSSHRKELNGTSQEACNNDRRGQRNYSRRESSASSGGGYLTESKSYGSFTTYEKFPAKQNVGGEEQALITPVRRSSRLRSKVGSPEQAT</sequence>
<keyword evidence="2" id="KW-0472">Membrane</keyword>
<keyword evidence="2" id="KW-0812">Transmembrane</keyword>
<reference evidence="3 4" key="1">
    <citation type="submission" date="2024-04" db="EMBL/GenBank/DDBJ databases">
        <authorList>
            <person name="Fracassetti M."/>
        </authorList>
    </citation>
    <scope>NUCLEOTIDE SEQUENCE [LARGE SCALE GENOMIC DNA]</scope>
</reference>
<feature type="compositionally biased region" description="Basic and acidic residues" evidence="1">
    <location>
        <begin position="97"/>
        <end position="106"/>
    </location>
</feature>
<protein>
    <submittedName>
        <fullName evidence="3">Uncharacterized protein</fullName>
    </submittedName>
</protein>
<evidence type="ECO:0000313" key="4">
    <source>
        <dbReference type="Proteomes" id="UP001497516"/>
    </source>
</evidence>
<feature type="region of interest" description="Disordered" evidence="1">
    <location>
        <begin position="1"/>
        <end position="127"/>
    </location>
</feature>
<feature type="region of interest" description="Disordered" evidence="1">
    <location>
        <begin position="766"/>
        <end position="818"/>
    </location>
</feature>
<feature type="transmembrane region" description="Helical" evidence="2">
    <location>
        <begin position="685"/>
        <end position="706"/>
    </location>
</feature>
<proteinExistence type="predicted"/>
<organism evidence="3 4">
    <name type="scientific">Linum trigynum</name>
    <dbReference type="NCBI Taxonomy" id="586398"/>
    <lineage>
        <taxon>Eukaryota</taxon>
        <taxon>Viridiplantae</taxon>
        <taxon>Streptophyta</taxon>
        <taxon>Embryophyta</taxon>
        <taxon>Tracheophyta</taxon>
        <taxon>Spermatophyta</taxon>
        <taxon>Magnoliopsida</taxon>
        <taxon>eudicotyledons</taxon>
        <taxon>Gunneridae</taxon>
        <taxon>Pentapetalae</taxon>
        <taxon>rosids</taxon>
        <taxon>fabids</taxon>
        <taxon>Malpighiales</taxon>
        <taxon>Linaceae</taxon>
        <taxon>Linum</taxon>
    </lineage>
</organism>
<evidence type="ECO:0000256" key="1">
    <source>
        <dbReference type="SAM" id="MobiDB-lite"/>
    </source>
</evidence>
<keyword evidence="4" id="KW-1185">Reference proteome</keyword>
<feature type="compositionally biased region" description="Basic and acidic residues" evidence="1">
    <location>
        <begin position="792"/>
        <end position="806"/>
    </location>
</feature>
<feature type="compositionally biased region" description="Polar residues" evidence="1">
    <location>
        <begin position="111"/>
        <end position="120"/>
    </location>
</feature>
<dbReference type="PANTHER" id="PTHR34775">
    <property type="entry name" value="TRANSMEMBRANE PROTEIN"/>
    <property type="match status" value="1"/>
</dbReference>
<accession>A0AAV2E9Z3</accession>
<feature type="compositionally biased region" description="Polar residues" evidence="1">
    <location>
        <begin position="766"/>
        <end position="776"/>
    </location>
</feature>
<feature type="compositionally biased region" description="Polar residues" evidence="1">
    <location>
        <begin position="1"/>
        <end position="17"/>
    </location>
</feature>
<feature type="compositionally biased region" description="Basic and acidic residues" evidence="1">
    <location>
        <begin position="28"/>
        <end position="37"/>
    </location>
</feature>
<feature type="region of interest" description="Disordered" evidence="1">
    <location>
        <begin position="831"/>
        <end position="864"/>
    </location>
</feature>
<dbReference type="AlphaFoldDB" id="A0AAV2E9Z3"/>
<name>A0AAV2E9Z3_9ROSI</name>
<dbReference type="PANTHER" id="PTHR34775:SF4">
    <property type="entry name" value="TRANSMEMBRANE PROTEIN"/>
    <property type="match status" value="1"/>
</dbReference>
<keyword evidence="2" id="KW-1133">Transmembrane helix</keyword>
<evidence type="ECO:0000313" key="3">
    <source>
        <dbReference type="EMBL" id="CAL1382741.1"/>
    </source>
</evidence>
<evidence type="ECO:0000256" key="2">
    <source>
        <dbReference type="SAM" id="Phobius"/>
    </source>
</evidence>
<gene>
    <name evidence="3" type="ORF">LTRI10_LOCUS24052</name>
</gene>
<dbReference type="Proteomes" id="UP001497516">
    <property type="component" value="Chromosome 4"/>
</dbReference>
<dbReference type="EMBL" id="OZ034817">
    <property type="protein sequence ID" value="CAL1382741.1"/>
    <property type="molecule type" value="Genomic_DNA"/>
</dbReference>
<feature type="compositionally biased region" description="Polar residues" evidence="1">
    <location>
        <begin position="69"/>
        <end position="82"/>
    </location>
</feature>